<dbReference type="InterPro" id="IPR001680">
    <property type="entry name" value="WD40_rpt"/>
</dbReference>
<dbReference type="OrthoDB" id="427795at2759"/>
<protein>
    <submittedName>
        <fullName evidence="5">WD40-repeat-containing domain protein</fullName>
    </submittedName>
</protein>
<keyword evidence="2" id="KW-0853">WD repeat</keyword>
<evidence type="ECO:0000313" key="5">
    <source>
        <dbReference type="EMBL" id="RKP08542.1"/>
    </source>
</evidence>
<dbReference type="InterPro" id="IPR036322">
    <property type="entry name" value="WD40_repeat_dom_sf"/>
</dbReference>
<dbReference type="PANTHER" id="PTHR22652">
    <property type="entry name" value="NUCLEOPORIN NUP43"/>
    <property type="match status" value="1"/>
</dbReference>
<dbReference type="STRING" id="78915.A0A4P9XRH2"/>
<dbReference type="Proteomes" id="UP000271241">
    <property type="component" value="Unassembled WGS sequence"/>
</dbReference>
<evidence type="ECO:0000256" key="1">
    <source>
        <dbReference type="ARBA" id="ARBA00004123"/>
    </source>
</evidence>
<keyword evidence="6" id="KW-1185">Reference proteome</keyword>
<organism evidence="5 6">
    <name type="scientific">Thamnocephalis sphaerospora</name>
    <dbReference type="NCBI Taxonomy" id="78915"/>
    <lineage>
        <taxon>Eukaryota</taxon>
        <taxon>Fungi</taxon>
        <taxon>Fungi incertae sedis</taxon>
        <taxon>Zoopagomycota</taxon>
        <taxon>Zoopagomycotina</taxon>
        <taxon>Zoopagomycetes</taxon>
        <taxon>Zoopagales</taxon>
        <taxon>Sigmoideomycetaceae</taxon>
        <taxon>Thamnocephalis</taxon>
    </lineage>
</organism>
<sequence length="362" mass="39120">MEFQTNTPVNQRVQKVRWLRPAARSYGQQELYLLAGLSGNNQADKVALYECTSASVQSRGAAPLDFSATAKAVAKHPGDLLDMACIDEATFATATSEGSVHFYNIAKENGRPGSLHHVTTIPTSPAERGSSGPSTCLAVQPNVANAPELAVAGEDGRVTIMRADGACVVDTSATHSMSITGLTWLSSSQILAATSAGQLLLYDRNDLRKPVVLLYNLGLTAVWCSDDDLSTGINTVAVHPSQINKVAAGDQRGRVAVWDLRARQLAFSEFTQAHSAPVWEVRFHPLHSDQLISCSDDNTCCITDWARSHDERFSSLLQHRQRVRPVVHQLSTMSANSIDYSVTGQVLACGSDSGQLLFYFES</sequence>
<dbReference type="SMART" id="SM00320">
    <property type="entry name" value="WD40"/>
    <property type="match status" value="6"/>
</dbReference>
<name>A0A4P9XRH2_9FUNG</name>
<proteinExistence type="predicted"/>
<dbReference type="InterPro" id="IPR015943">
    <property type="entry name" value="WD40/YVTN_repeat-like_dom_sf"/>
</dbReference>
<evidence type="ECO:0000256" key="3">
    <source>
        <dbReference type="ARBA" id="ARBA00022737"/>
    </source>
</evidence>
<evidence type="ECO:0000313" key="6">
    <source>
        <dbReference type="Proteomes" id="UP000271241"/>
    </source>
</evidence>
<comment type="subcellular location">
    <subcellularLocation>
        <location evidence="1">Nucleus</location>
    </subcellularLocation>
</comment>
<dbReference type="Gene3D" id="2.130.10.10">
    <property type="entry name" value="YVTN repeat-like/Quinoprotein amine dehydrogenase"/>
    <property type="match status" value="1"/>
</dbReference>
<gene>
    <name evidence="5" type="ORF">THASP1DRAFT_29653</name>
</gene>
<dbReference type="EMBL" id="KZ992592">
    <property type="protein sequence ID" value="RKP08542.1"/>
    <property type="molecule type" value="Genomic_DNA"/>
</dbReference>
<dbReference type="Pfam" id="PF00400">
    <property type="entry name" value="WD40"/>
    <property type="match status" value="1"/>
</dbReference>
<dbReference type="SUPFAM" id="SSF50978">
    <property type="entry name" value="WD40 repeat-like"/>
    <property type="match status" value="1"/>
</dbReference>
<dbReference type="AlphaFoldDB" id="A0A4P9XRH2"/>
<accession>A0A4P9XRH2</accession>
<reference evidence="6" key="1">
    <citation type="journal article" date="2018" name="Nat. Microbiol.">
        <title>Leveraging single-cell genomics to expand the fungal tree of life.</title>
        <authorList>
            <person name="Ahrendt S.R."/>
            <person name="Quandt C.A."/>
            <person name="Ciobanu D."/>
            <person name="Clum A."/>
            <person name="Salamov A."/>
            <person name="Andreopoulos B."/>
            <person name="Cheng J.F."/>
            <person name="Woyke T."/>
            <person name="Pelin A."/>
            <person name="Henrissat B."/>
            <person name="Reynolds N.K."/>
            <person name="Benny G.L."/>
            <person name="Smith M.E."/>
            <person name="James T.Y."/>
            <person name="Grigoriev I.V."/>
        </authorList>
    </citation>
    <scope>NUCLEOTIDE SEQUENCE [LARGE SCALE GENOMIC DNA]</scope>
    <source>
        <strain evidence="6">RSA 1356</strain>
    </source>
</reference>
<keyword evidence="4" id="KW-0539">Nucleus</keyword>
<dbReference type="PANTHER" id="PTHR22652:SF0">
    <property type="entry name" value="NUCLEOPORIN NUP43"/>
    <property type="match status" value="1"/>
</dbReference>
<keyword evidence="3" id="KW-0677">Repeat</keyword>
<evidence type="ECO:0000256" key="4">
    <source>
        <dbReference type="ARBA" id="ARBA00023242"/>
    </source>
</evidence>
<dbReference type="GO" id="GO:0031080">
    <property type="term" value="C:nuclear pore outer ring"/>
    <property type="evidence" value="ECO:0007669"/>
    <property type="project" value="TreeGrafter"/>
</dbReference>
<evidence type="ECO:0000256" key="2">
    <source>
        <dbReference type="ARBA" id="ARBA00022574"/>
    </source>
</evidence>